<dbReference type="PANTHER" id="PTHR46401">
    <property type="entry name" value="GLYCOSYLTRANSFERASE WBBK-RELATED"/>
    <property type="match status" value="1"/>
</dbReference>
<accession>A0A1Y6KXV4</accession>
<organism evidence="3 4">
    <name type="scientific">Photobacterium aquimaris</name>
    <dbReference type="NCBI Taxonomy" id="512643"/>
    <lineage>
        <taxon>Bacteria</taxon>
        <taxon>Pseudomonadati</taxon>
        <taxon>Pseudomonadota</taxon>
        <taxon>Gammaproteobacteria</taxon>
        <taxon>Vibrionales</taxon>
        <taxon>Vibrionaceae</taxon>
        <taxon>Photobacterium</taxon>
    </lineage>
</organism>
<protein>
    <submittedName>
        <fullName evidence="3">Glycosyltransferase Gtf1</fullName>
    </submittedName>
</protein>
<evidence type="ECO:0000313" key="3">
    <source>
        <dbReference type="EMBL" id="SMY17003.1"/>
    </source>
</evidence>
<dbReference type="SUPFAM" id="SSF53756">
    <property type="entry name" value="UDP-Glycosyltransferase/glycogen phosphorylase"/>
    <property type="match status" value="1"/>
</dbReference>
<dbReference type="PANTHER" id="PTHR46401:SF2">
    <property type="entry name" value="GLYCOSYLTRANSFERASE WBBK-RELATED"/>
    <property type="match status" value="1"/>
</dbReference>
<evidence type="ECO:0000256" key="1">
    <source>
        <dbReference type="ARBA" id="ARBA00022679"/>
    </source>
</evidence>
<dbReference type="EMBL" id="FYAH01000003">
    <property type="protein sequence ID" value="SMY17003.1"/>
    <property type="molecule type" value="Genomic_DNA"/>
</dbReference>
<evidence type="ECO:0000313" key="4">
    <source>
        <dbReference type="Proteomes" id="UP000196485"/>
    </source>
</evidence>
<keyword evidence="1 3" id="KW-0808">Transferase</keyword>
<feature type="domain" description="Glycosyl transferase family 1" evidence="2">
    <location>
        <begin position="186"/>
        <end position="333"/>
    </location>
</feature>
<proteinExistence type="predicted"/>
<dbReference type="Gene3D" id="3.40.50.2000">
    <property type="entry name" value="Glycogen Phosphorylase B"/>
    <property type="match status" value="1"/>
</dbReference>
<dbReference type="GO" id="GO:0016757">
    <property type="term" value="F:glycosyltransferase activity"/>
    <property type="evidence" value="ECO:0007669"/>
    <property type="project" value="InterPro"/>
</dbReference>
<dbReference type="InterPro" id="IPR001296">
    <property type="entry name" value="Glyco_trans_1"/>
</dbReference>
<sequence length="358" mass="40876">MLKILFKNRIDTDTMSGGDSIQMYNTKRELEKLGVKVDVTFSPQKSSRGYDIVHVFNIMRPFEATLAINEAKRNNVKIVFSSIYWDFSEYNSIGRDSKFHSLLSDNLSEFSVEKLKDIVRFYNGNINKLELFKYIVSDYKNTLSHVDLFLPNSIGEGELIRNKILSDARYSPIYNAVDADKFKLLSISKNRKGSILAARIDPRKNILSLVKAIKKYPLDIYGKVAENHQEYFKEIKENSSSLVSFKGFLDSSLLPEIYNKYIFHIMPSWLETPGLSQLEAAACGCNIITSNRGSTNEYFGNMATYCDPSSIESISDALHFALDNMKTPKEMSEFILDTYIWKNTAEQTLSAYKMILGD</sequence>
<dbReference type="AlphaFoldDB" id="A0A1Y6KXV4"/>
<dbReference type="Proteomes" id="UP000196485">
    <property type="component" value="Unassembled WGS sequence"/>
</dbReference>
<dbReference type="Pfam" id="PF00534">
    <property type="entry name" value="Glycos_transf_1"/>
    <property type="match status" value="1"/>
</dbReference>
<name>A0A1Y6KXV4_9GAMM</name>
<gene>
    <name evidence="3" type="primary">gtf1</name>
    <name evidence="3" type="ORF">PAQU9191_02244</name>
</gene>
<dbReference type="GO" id="GO:0009103">
    <property type="term" value="P:lipopolysaccharide biosynthetic process"/>
    <property type="evidence" value="ECO:0007669"/>
    <property type="project" value="TreeGrafter"/>
</dbReference>
<evidence type="ECO:0000259" key="2">
    <source>
        <dbReference type="Pfam" id="PF00534"/>
    </source>
</evidence>
<dbReference type="RefSeq" id="WP_159457149.1">
    <property type="nucleotide sequence ID" value="NZ_FYAH01000003.1"/>
</dbReference>
<reference evidence="4" key="1">
    <citation type="submission" date="2017-06" db="EMBL/GenBank/DDBJ databases">
        <authorList>
            <person name="Rodrigo-Torres L."/>
            <person name="Arahal R. D."/>
            <person name="Lucena T."/>
        </authorList>
    </citation>
    <scope>NUCLEOTIDE SEQUENCE [LARGE SCALE GENOMIC DNA]</scope>
    <source>
        <strain evidence="4">type strain: CECT 9192</strain>
    </source>
</reference>
<keyword evidence="4" id="KW-1185">Reference proteome</keyword>